<reference evidence="4 5" key="1">
    <citation type="submission" date="2013-08" db="EMBL/GenBank/DDBJ databases">
        <authorList>
            <person name="Weinstock G."/>
            <person name="Sodergren E."/>
            <person name="Wylie T."/>
            <person name="Fulton L."/>
            <person name="Fulton R."/>
            <person name="Fronick C."/>
            <person name="O'Laughlin M."/>
            <person name="Godfrey J."/>
            <person name="Miner T."/>
            <person name="Herter B."/>
            <person name="Appelbaum E."/>
            <person name="Cordes M."/>
            <person name="Lek S."/>
            <person name="Wollam A."/>
            <person name="Pepin K.H."/>
            <person name="Palsikar V.B."/>
            <person name="Mitreva M."/>
            <person name="Wilson R.K."/>
        </authorList>
    </citation>
    <scope>NUCLEOTIDE SEQUENCE [LARGE SCALE GENOMIC DNA]</scope>
    <source>
        <strain evidence="4 5">F0542</strain>
    </source>
</reference>
<evidence type="ECO:0000259" key="3">
    <source>
        <dbReference type="Pfam" id="PF01458"/>
    </source>
</evidence>
<dbReference type="AlphaFoldDB" id="U1RU34"/>
<dbReference type="InterPro" id="IPR037284">
    <property type="entry name" value="SUF_FeS_clus_asmbl_SufBD_sf"/>
</dbReference>
<sequence>MPELSTDHSSATLEGAHSHGGPRYVSSRADRPTSFDPADIPVPRGREEEWRFTPMKRFAPLFDLDTIRTATAASEADVAAGAIRVEADLPEDARLETVPRSDARIGTVGAPVDRTGVTAWNGVETATVLTLESGAQLERAARLNVVGQDPELARPTAQHILVAAESGAKGTVVLDHTGAAALTQGVEVTVADGAELTLVTVQGWEDDAVHASNHRVKVTGRGVLKHVVVSLGGDVRICPDLGFSGEGGRIDAYGVYFTDAGQHQEHRPYVAHTEPHCYSRVTYKGALQGEGAHAVWVGDCLIGHAARGTDTYELNRNLVLTEGAKADSVPNLEIENGNIEGAGHASATGRFDDLQLFYLRARGIPEVEARRLVVLGFFNEIVAEIGVDEVEERLMAAIEKELELTGLIAARTDQDLAPSAAPAAG</sequence>
<feature type="domain" description="SUF system FeS cluster assembly SufBD core" evidence="3">
    <location>
        <begin position="156"/>
        <end position="377"/>
    </location>
</feature>
<evidence type="ECO:0000313" key="5">
    <source>
        <dbReference type="Proteomes" id="UP000016536"/>
    </source>
</evidence>
<evidence type="ECO:0000256" key="1">
    <source>
        <dbReference type="ARBA" id="ARBA00043967"/>
    </source>
</evidence>
<dbReference type="RefSeq" id="WP_021608521.1">
    <property type="nucleotide sequence ID" value="NZ_KE951889.1"/>
</dbReference>
<organism evidence="4 5">
    <name type="scientific">Actinomyces johnsonii F0542</name>
    <dbReference type="NCBI Taxonomy" id="1321818"/>
    <lineage>
        <taxon>Bacteria</taxon>
        <taxon>Bacillati</taxon>
        <taxon>Actinomycetota</taxon>
        <taxon>Actinomycetes</taxon>
        <taxon>Actinomycetales</taxon>
        <taxon>Actinomycetaceae</taxon>
        <taxon>Actinomyces</taxon>
    </lineage>
</organism>
<dbReference type="EMBL" id="AWSE01000107">
    <property type="protein sequence ID" value="ERH23158.1"/>
    <property type="molecule type" value="Genomic_DNA"/>
</dbReference>
<accession>U1RU34</accession>
<dbReference type="InterPro" id="IPR000825">
    <property type="entry name" value="SUF_FeS_clus_asmbl_SufBD_core"/>
</dbReference>
<dbReference type="Proteomes" id="UP000016536">
    <property type="component" value="Unassembled WGS sequence"/>
</dbReference>
<evidence type="ECO:0000313" key="4">
    <source>
        <dbReference type="EMBL" id="ERH23158.1"/>
    </source>
</evidence>
<dbReference type="Pfam" id="PF01458">
    <property type="entry name" value="SUFBD_core"/>
    <property type="match status" value="1"/>
</dbReference>
<dbReference type="PANTHER" id="PTHR43575:SF1">
    <property type="entry name" value="PROTEIN ABCI7, CHLOROPLASTIC"/>
    <property type="match status" value="1"/>
</dbReference>
<dbReference type="InterPro" id="IPR011542">
    <property type="entry name" value="SUF_FeS_clus_asmbl_SufD"/>
</dbReference>
<dbReference type="InterPro" id="IPR055346">
    <property type="entry name" value="Fe-S_cluster_assembly_SufBD"/>
</dbReference>
<dbReference type="PANTHER" id="PTHR43575">
    <property type="entry name" value="PROTEIN ABCI7, CHLOROPLASTIC"/>
    <property type="match status" value="1"/>
</dbReference>
<dbReference type="GO" id="GO:0016226">
    <property type="term" value="P:iron-sulfur cluster assembly"/>
    <property type="evidence" value="ECO:0007669"/>
    <property type="project" value="InterPro"/>
</dbReference>
<name>U1RU34_9ACTO</name>
<evidence type="ECO:0000256" key="2">
    <source>
        <dbReference type="SAM" id="MobiDB-lite"/>
    </source>
</evidence>
<dbReference type="SUPFAM" id="SSF101960">
    <property type="entry name" value="Stabilizer of iron transporter SufD"/>
    <property type="match status" value="1"/>
</dbReference>
<protein>
    <submittedName>
        <fullName evidence="4">FeS assembly protein SufD</fullName>
    </submittedName>
</protein>
<dbReference type="NCBIfam" id="TIGR01981">
    <property type="entry name" value="sufD"/>
    <property type="match status" value="1"/>
</dbReference>
<keyword evidence="5" id="KW-1185">Reference proteome</keyword>
<comment type="caution">
    <text evidence="4">The sequence shown here is derived from an EMBL/GenBank/DDBJ whole genome shotgun (WGS) entry which is preliminary data.</text>
</comment>
<dbReference type="PATRIC" id="fig|1321818.3.peg.1607"/>
<dbReference type="HOGENOM" id="CLU_026231_6_0_11"/>
<feature type="region of interest" description="Disordered" evidence="2">
    <location>
        <begin position="1"/>
        <end position="47"/>
    </location>
</feature>
<gene>
    <name evidence="4" type="ORF">HMPREF1979_01913</name>
</gene>
<comment type="similarity">
    <text evidence="1">Belongs to the iron-sulfur cluster assembly SufBD family.</text>
</comment>
<proteinExistence type="inferred from homology"/>